<dbReference type="PhylomeDB" id="A0A068VFE4"/>
<dbReference type="Gramene" id="CDP19446">
    <property type="protein sequence ID" value="CDP19446"/>
    <property type="gene ID" value="GSCOC_T00000032001"/>
</dbReference>
<dbReference type="InParanoid" id="A0A068VFE4"/>
<evidence type="ECO:0000313" key="3">
    <source>
        <dbReference type="Proteomes" id="UP000295252"/>
    </source>
</evidence>
<dbReference type="AlphaFoldDB" id="A0A068VFE4"/>
<sequence>MASSSKFSSITTDSGLEIKTVHSNKLDYLYEVSIEPEVVNPTSIPTINPYSAYGKQSFSPNCVIKSLKRAHPKGVKEYIQASKVDQHPIPTTKREQFITLHIPNDFPMQWKQQGYTHIHFGAIRISLSFHGRKGLPVVARIALLDTRFKQYQHACIATTETTLNAGTVFVTLFPNFNMSLADPHLLEALKVQVQIIGAEQVSDAIAATLHYQMMVYRVQNYALDLAIPGGENALLIRVDEKNGASCPHVPRQISKQELIQLLPNDWITDYEDLHTQANEPLESSNSRITHTKEGRTSISIDHSHFKGLISKSYPPSIMCAQQVHRSQDIIKYFDKEGLPVSWFQDPISGHIYFDVCNVCEDCQIENILEKWNPKPFCKPEPLVPIHTPQIQACFMFNEADFPKLETFNKNGSRHTPKIQNISSTVLPSGETARAHPTEDVLNWQTENSLVQNTALVSIHKNISETKDKIEQIDTTVSTQQSQVSHMIEVFEKRLQELKYIMPSDPSTLADFILNKEKETKFIQDQLHVLKTTGQVPTYDVGPSTPLSKVSSMYGAVPLRNWPTPFYFGGVSTPSPSLYFPEPQPQATKPFDIAATLREYHRNKQIQKDAEIAKRMADKEQRKDEAERERKAKQATIEQPVYDNPLSSALDELHDDSVPYISTYTEFHDDSSKNTNSEENTSSESSDDELVSTNDSSEQSSEEETIPQIHMAEPEPEVVEPDDNEEEGETLFDRPQRATFPKSKGVPLFTIDNIPPEKWEARFQEFHAWMLAQNLTEESHFEILSIFTAHLAGILKDWWTSIGDADKMTFLTKQDFMENIHILHLTFLGNVREFQETKRKEFFQMRCLSYDRRDLNKHFKKMIKLFYSLGADINLKQPFISSLPKPLADGAEMYIHNKYGSILNLTIGQIKQAVFLSLDDLCHKRKVIREYLKGDVCLDQACKKPELIIKGKCQACTSSQKRK</sequence>
<feature type="compositionally biased region" description="Basic and acidic residues" evidence="1">
    <location>
        <begin position="604"/>
        <end position="631"/>
    </location>
</feature>
<evidence type="ECO:0000313" key="2">
    <source>
        <dbReference type="EMBL" id="CDP19446.1"/>
    </source>
</evidence>
<dbReference type="InterPro" id="IPR028919">
    <property type="entry name" value="Viral_movement"/>
</dbReference>
<dbReference type="Pfam" id="PF01107">
    <property type="entry name" value="MP"/>
    <property type="match status" value="1"/>
</dbReference>
<feature type="compositionally biased region" description="Low complexity" evidence="1">
    <location>
        <begin position="672"/>
        <end position="683"/>
    </location>
</feature>
<feature type="region of interest" description="Disordered" evidence="1">
    <location>
        <begin position="604"/>
        <end position="649"/>
    </location>
</feature>
<dbReference type="Proteomes" id="UP000295252">
    <property type="component" value="Unassembled WGS sequence"/>
</dbReference>
<feature type="region of interest" description="Disordered" evidence="1">
    <location>
        <begin position="664"/>
        <end position="738"/>
    </location>
</feature>
<accession>A0A068VFE4</accession>
<reference evidence="3" key="1">
    <citation type="journal article" date="2014" name="Science">
        <title>The coffee genome provides insight into the convergent evolution of caffeine biosynthesis.</title>
        <authorList>
            <person name="Denoeud F."/>
            <person name="Carretero-Paulet L."/>
            <person name="Dereeper A."/>
            <person name="Droc G."/>
            <person name="Guyot R."/>
            <person name="Pietrella M."/>
            <person name="Zheng C."/>
            <person name="Alberti A."/>
            <person name="Anthony F."/>
            <person name="Aprea G."/>
            <person name="Aury J.M."/>
            <person name="Bento P."/>
            <person name="Bernard M."/>
            <person name="Bocs S."/>
            <person name="Campa C."/>
            <person name="Cenci A."/>
            <person name="Combes M.C."/>
            <person name="Crouzillat D."/>
            <person name="Da Silva C."/>
            <person name="Daddiego L."/>
            <person name="De Bellis F."/>
            <person name="Dussert S."/>
            <person name="Garsmeur O."/>
            <person name="Gayraud T."/>
            <person name="Guignon V."/>
            <person name="Jahn K."/>
            <person name="Jamilloux V."/>
            <person name="Joet T."/>
            <person name="Labadie K."/>
            <person name="Lan T."/>
            <person name="Leclercq J."/>
            <person name="Lepelley M."/>
            <person name="Leroy T."/>
            <person name="Li L.T."/>
            <person name="Librado P."/>
            <person name="Lopez L."/>
            <person name="Munoz A."/>
            <person name="Noel B."/>
            <person name="Pallavicini A."/>
            <person name="Perrotta G."/>
            <person name="Poncet V."/>
            <person name="Pot D."/>
            <person name="Priyono X."/>
            <person name="Rigoreau M."/>
            <person name="Rouard M."/>
            <person name="Rozas J."/>
            <person name="Tranchant-Dubreuil C."/>
            <person name="VanBuren R."/>
            <person name="Zhang Q."/>
            <person name="Andrade A.C."/>
            <person name="Argout X."/>
            <person name="Bertrand B."/>
            <person name="de Kochko A."/>
            <person name="Graziosi G."/>
            <person name="Henry R.J."/>
            <person name="Jayarama X."/>
            <person name="Ming R."/>
            <person name="Nagai C."/>
            <person name="Rounsley S."/>
            <person name="Sankoff D."/>
            <person name="Giuliano G."/>
            <person name="Albert V.A."/>
            <person name="Wincker P."/>
            <person name="Lashermes P."/>
        </authorList>
    </citation>
    <scope>NUCLEOTIDE SEQUENCE [LARGE SCALE GENOMIC DNA]</scope>
    <source>
        <strain evidence="3">cv. DH200-94</strain>
    </source>
</reference>
<dbReference type="EMBL" id="HG739577">
    <property type="protein sequence ID" value="CDP19446.1"/>
    <property type="molecule type" value="Genomic_DNA"/>
</dbReference>
<proteinExistence type="predicted"/>
<protein>
    <submittedName>
        <fullName evidence="2">DH200=94 genomic scaffold, scaffold_493</fullName>
    </submittedName>
</protein>
<evidence type="ECO:0000256" key="1">
    <source>
        <dbReference type="SAM" id="MobiDB-lite"/>
    </source>
</evidence>
<dbReference type="OrthoDB" id="1720991at2759"/>
<dbReference type="OMA" id="FMENIHI"/>
<dbReference type="PANTHER" id="PTHR48435">
    <property type="entry name" value="POLYPROTEIN"/>
    <property type="match status" value="1"/>
</dbReference>
<keyword evidence="3" id="KW-1185">Reference proteome</keyword>
<name>A0A068VFE4_COFCA</name>
<organism evidence="2 3">
    <name type="scientific">Coffea canephora</name>
    <name type="common">Robusta coffee</name>
    <dbReference type="NCBI Taxonomy" id="49390"/>
    <lineage>
        <taxon>Eukaryota</taxon>
        <taxon>Viridiplantae</taxon>
        <taxon>Streptophyta</taxon>
        <taxon>Embryophyta</taxon>
        <taxon>Tracheophyta</taxon>
        <taxon>Spermatophyta</taxon>
        <taxon>Magnoliopsida</taxon>
        <taxon>eudicotyledons</taxon>
        <taxon>Gunneridae</taxon>
        <taxon>Pentapetalae</taxon>
        <taxon>asterids</taxon>
        <taxon>lamiids</taxon>
        <taxon>Gentianales</taxon>
        <taxon>Rubiaceae</taxon>
        <taxon>Ixoroideae</taxon>
        <taxon>Gardenieae complex</taxon>
        <taxon>Bertiereae - Coffeeae clade</taxon>
        <taxon>Coffeeae</taxon>
        <taxon>Coffea</taxon>
    </lineage>
</organism>
<feature type="compositionally biased region" description="Acidic residues" evidence="1">
    <location>
        <begin position="713"/>
        <end position="729"/>
    </location>
</feature>
<dbReference type="PANTHER" id="PTHR48435:SF1">
    <property type="entry name" value="POLYPROTEIN"/>
    <property type="match status" value="1"/>
</dbReference>
<gene>
    <name evidence="2" type="ORF">GSCOC_T00000032001</name>
</gene>
<dbReference type="InterPro" id="IPR053098">
    <property type="entry name" value="Petuviruses_polyprotein"/>
</dbReference>